<sequence>MSNILNTALELMGFLDTNEEDGFENETKSKIDNKKTISLLPKTSQPIIVHITPKAFDDVMDLVKRLQNKTIVTINLALVDVALSNRIIDFANGAVYALDGGVLKLADNVYLLAGQGVTLQERDTSNFPWNKEPI</sequence>
<dbReference type="InterPro" id="IPR038594">
    <property type="entry name" value="SepF-like_sf"/>
</dbReference>
<evidence type="ECO:0000256" key="3">
    <source>
        <dbReference type="ARBA" id="ARBA00023306"/>
    </source>
</evidence>
<reference evidence="6" key="1">
    <citation type="submission" date="2018-02" db="EMBL/GenBank/DDBJ databases">
        <authorList>
            <person name="Hausmann B."/>
        </authorList>
    </citation>
    <scope>NUCLEOTIDE SEQUENCE [LARGE SCALE GENOMIC DNA]</scope>
    <source>
        <strain evidence="6">Peat soil MAG SbF1</strain>
    </source>
</reference>
<dbReference type="InterPro" id="IPR007561">
    <property type="entry name" value="Cell_div_SepF/SepF-rel"/>
</dbReference>
<dbReference type="AlphaFoldDB" id="A0A2U3LS07"/>
<dbReference type="OrthoDB" id="9815206at2"/>
<protein>
    <submittedName>
        <fullName evidence="5">Cell division protein SepF</fullName>
    </submittedName>
</protein>
<evidence type="ECO:0000256" key="2">
    <source>
        <dbReference type="ARBA" id="ARBA00023210"/>
    </source>
</evidence>
<evidence type="ECO:0000313" key="6">
    <source>
        <dbReference type="Proteomes" id="UP000238916"/>
    </source>
</evidence>
<dbReference type="Pfam" id="PF04472">
    <property type="entry name" value="SepF"/>
    <property type="match status" value="1"/>
</dbReference>
<dbReference type="PANTHER" id="PTHR35798">
    <property type="entry name" value="CELL DIVISION PROTEIN SEPF"/>
    <property type="match status" value="1"/>
</dbReference>
<evidence type="ECO:0000256" key="4">
    <source>
        <dbReference type="ARBA" id="ARBA00044936"/>
    </source>
</evidence>
<dbReference type="InterPro" id="IPR023052">
    <property type="entry name" value="Cell_div_SepF"/>
</dbReference>
<dbReference type="GO" id="GO:0000917">
    <property type="term" value="P:division septum assembly"/>
    <property type="evidence" value="ECO:0007669"/>
    <property type="project" value="UniProtKB-KW"/>
</dbReference>
<name>A0A2U3LS07_9FIRM</name>
<gene>
    <name evidence="5" type="primary">sepF</name>
    <name evidence="5" type="ORF">SBF1_7770003</name>
</gene>
<dbReference type="PANTHER" id="PTHR35798:SF1">
    <property type="entry name" value="CELL DIVISION PROTEIN SEPF"/>
    <property type="match status" value="1"/>
</dbReference>
<dbReference type="Proteomes" id="UP000238916">
    <property type="component" value="Unassembled WGS sequence"/>
</dbReference>
<keyword evidence="1 5" id="KW-0132">Cell division</keyword>
<evidence type="ECO:0000256" key="1">
    <source>
        <dbReference type="ARBA" id="ARBA00022618"/>
    </source>
</evidence>
<evidence type="ECO:0000313" key="5">
    <source>
        <dbReference type="EMBL" id="SPF54604.1"/>
    </source>
</evidence>
<proteinExistence type="predicted"/>
<keyword evidence="2" id="KW-0717">Septation</keyword>
<comment type="function">
    <text evidence="4">Cell division protein that is part of the divisome complex and is recruited early to the Z-ring. Probably stimulates Z-ring formation, perhaps through the cross-linking of FtsZ protofilaments. Its function overlaps with FtsA.</text>
</comment>
<keyword evidence="3" id="KW-0131">Cell cycle</keyword>
<dbReference type="Gene3D" id="3.30.110.150">
    <property type="entry name" value="SepF-like protein"/>
    <property type="match status" value="1"/>
</dbReference>
<organism evidence="5 6">
    <name type="scientific">Candidatus Desulfosporosinus infrequens</name>
    <dbReference type="NCBI Taxonomy" id="2043169"/>
    <lineage>
        <taxon>Bacteria</taxon>
        <taxon>Bacillati</taxon>
        <taxon>Bacillota</taxon>
        <taxon>Clostridia</taxon>
        <taxon>Eubacteriales</taxon>
        <taxon>Desulfitobacteriaceae</taxon>
        <taxon>Desulfosporosinus</taxon>
    </lineage>
</organism>
<accession>A0A2U3LS07</accession>
<dbReference type="EMBL" id="OMOF01000753">
    <property type="protein sequence ID" value="SPF54604.1"/>
    <property type="molecule type" value="Genomic_DNA"/>
</dbReference>